<evidence type="ECO:0000256" key="1">
    <source>
        <dbReference type="ARBA" id="ARBA00022801"/>
    </source>
</evidence>
<feature type="chain" id="PRO_5028218862" evidence="2">
    <location>
        <begin position="18"/>
        <end position="381"/>
    </location>
</feature>
<dbReference type="Pfam" id="PF01520">
    <property type="entry name" value="Amidase_3"/>
    <property type="match status" value="1"/>
</dbReference>
<dbReference type="AlphaFoldDB" id="A0A7C5VHR4"/>
<gene>
    <name evidence="4" type="ORF">ENM28_04110</name>
</gene>
<sequence length="381" mass="40053">MRLAFLALLLLPALAQAPKPLQVGSEVGQALYPGGRGVAYGEARLVARGLGLALWLGQDQVGLGLGSRYRSFPVSESEAQAASAGAAWRRGGEVYVPLRPLAEALGLEYRAQEGILLRLPWAKLLEVDRRPGQILVRFSREVNARLEGRSVLFLLAQGEAAGFSQEALGLRLSLEAPPDRLYYPGGGQVALEWGALPKPKPAVLLDPGHGGQDPGIAVGGMLEKDLTLDLAKRVAARLPGARLTRTGDQTVPLEARLAQAQAAGVLVSFHVTAGSAVNLYLPKTRSSPLAQNAEALLASAPKAQAALLKAYAGDPRRLAESLDRAFSALGIVVAKAEGPYALTDVAGAAVVLEVGAERLNTREGRDLVAEAVAQAIRAYLE</sequence>
<feature type="domain" description="MurNAc-LAA" evidence="3">
    <location>
        <begin position="203"/>
        <end position="377"/>
    </location>
</feature>
<organism evidence="4">
    <name type="scientific">Thermus caliditerrae</name>
    <dbReference type="NCBI Taxonomy" id="1330700"/>
    <lineage>
        <taxon>Bacteria</taxon>
        <taxon>Thermotogati</taxon>
        <taxon>Deinococcota</taxon>
        <taxon>Deinococci</taxon>
        <taxon>Thermales</taxon>
        <taxon>Thermaceae</taxon>
        <taxon>Thermus</taxon>
    </lineage>
</organism>
<accession>A0A7C5VHR4</accession>
<dbReference type="GO" id="GO:0009253">
    <property type="term" value="P:peptidoglycan catabolic process"/>
    <property type="evidence" value="ECO:0007669"/>
    <property type="project" value="InterPro"/>
</dbReference>
<dbReference type="InterPro" id="IPR050695">
    <property type="entry name" value="N-acetylmuramoyl_amidase_3"/>
</dbReference>
<dbReference type="Gene3D" id="3.40.630.40">
    <property type="entry name" value="Zn-dependent exopeptidases"/>
    <property type="match status" value="1"/>
</dbReference>
<dbReference type="EMBL" id="DRXE01000159">
    <property type="protein sequence ID" value="HHM67892.1"/>
    <property type="molecule type" value="Genomic_DNA"/>
</dbReference>
<dbReference type="InterPro" id="IPR002508">
    <property type="entry name" value="MurNAc-LAA_cat"/>
</dbReference>
<evidence type="ECO:0000256" key="2">
    <source>
        <dbReference type="SAM" id="SignalP"/>
    </source>
</evidence>
<dbReference type="PANTHER" id="PTHR30404">
    <property type="entry name" value="N-ACETYLMURAMOYL-L-ALANINE AMIDASE"/>
    <property type="match status" value="1"/>
</dbReference>
<feature type="signal peptide" evidence="2">
    <location>
        <begin position="1"/>
        <end position="17"/>
    </location>
</feature>
<name>A0A7C5VHR4_9DEIN</name>
<dbReference type="GO" id="GO:0008745">
    <property type="term" value="F:N-acetylmuramoyl-L-alanine amidase activity"/>
    <property type="evidence" value="ECO:0007669"/>
    <property type="project" value="InterPro"/>
</dbReference>
<keyword evidence="2" id="KW-0732">Signal</keyword>
<dbReference type="GO" id="GO:0030288">
    <property type="term" value="C:outer membrane-bounded periplasmic space"/>
    <property type="evidence" value="ECO:0007669"/>
    <property type="project" value="TreeGrafter"/>
</dbReference>
<dbReference type="CDD" id="cd02696">
    <property type="entry name" value="MurNAc-LAA"/>
    <property type="match status" value="1"/>
</dbReference>
<evidence type="ECO:0000313" key="4">
    <source>
        <dbReference type="EMBL" id="HHM67892.1"/>
    </source>
</evidence>
<dbReference type="SUPFAM" id="SSF53187">
    <property type="entry name" value="Zn-dependent exopeptidases"/>
    <property type="match status" value="1"/>
</dbReference>
<reference evidence="4" key="1">
    <citation type="journal article" date="2020" name="mSystems">
        <title>Genome- and Community-Level Interaction Insights into Carbon Utilization and Element Cycling Functions of Hydrothermarchaeota in Hydrothermal Sediment.</title>
        <authorList>
            <person name="Zhou Z."/>
            <person name="Liu Y."/>
            <person name="Xu W."/>
            <person name="Pan J."/>
            <person name="Luo Z.H."/>
            <person name="Li M."/>
        </authorList>
    </citation>
    <scope>NUCLEOTIDE SEQUENCE [LARGE SCALE GENOMIC DNA]</scope>
    <source>
        <strain evidence="4">SpSt-1071</strain>
    </source>
</reference>
<dbReference type="PANTHER" id="PTHR30404:SF0">
    <property type="entry name" value="N-ACETYLMURAMOYL-L-ALANINE AMIDASE AMIC"/>
    <property type="match status" value="1"/>
</dbReference>
<proteinExistence type="predicted"/>
<keyword evidence="1" id="KW-0378">Hydrolase</keyword>
<evidence type="ECO:0000259" key="3">
    <source>
        <dbReference type="Pfam" id="PF01520"/>
    </source>
</evidence>
<comment type="caution">
    <text evidence="4">The sequence shown here is derived from an EMBL/GenBank/DDBJ whole genome shotgun (WGS) entry which is preliminary data.</text>
</comment>
<protein>
    <submittedName>
        <fullName evidence="4">N-acetylmuramoyl-L-alanine amidase</fullName>
    </submittedName>
</protein>